<protein>
    <submittedName>
        <fullName evidence="3">G_PROTEIN_RECEP_F1_2 domain-containing protein</fullName>
    </submittedName>
</protein>
<reference evidence="3" key="1">
    <citation type="submission" date="2017-02" db="UniProtKB">
        <authorList>
            <consortium name="WormBaseParasite"/>
        </authorList>
    </citation>
    <scope>IDENTIFICATION</scope>
</reference>
<keyword evidence="1" id="KW-1133">Transmembrane helix</keyword>
<feature type="transmembrane region" description="Helical" evidence="1">
    <location>
        <begin position="148"/>
        <end position="168"/>
    </location>
</feature>
<feature type="transmembrane region" description="Helical" evidence="1">
    <location>
        <begin position="188"/>
        <end position="213"/>
    </location>
</feature>
<accession>A0A0N5BSM9</accession>
<evidence type="ECO:0000313" key="3">
    <source>
        <dbReference type="WBParaSite" id="SPAL_0000887100.1"/>
    </source>
</evidence>
<dbReference type="Proteomes" id="UP000046392">
    <property type="component" value="Unplaced"/>
</dbReference>
<organism evidence="2 3">
    <name type="scientific">Strongyloides papillosus</name>
    <name type="common">Intestinal threadworm</name>
    <dbReference type="NCBI Taxonomy" id="174720"/>
    <lineage>
        <taxon>Eukaryota</taxon>
        <taxon>Metazoa</taxon>
        <taxon>Ecdysozoa</taxon>
        <taxon>Nematoda</taxon>
        <taxon>Chromadorea</taxon>
        <taxon>Rhabditida</taxon>
        <taxon>Tylenchina</taxon>
        <taxon>Panagrolaimomorpha</taxon>
        <taxon>Strongyloidoidea</taxon>
        <taxon>Strongyloididae</taxon>
        <taxon>Strongyloides</taxon>
    </lineage>
</organism>
<feature type="transmembrane region" description="Helical" evidence="1">
    <location>
        <begin position="43"/>
        <end position="61"/>
    </location>
</feature>
<keyword evidence="2" id="KW-1185">Reference proteome</keyword>
<sequence>MDKSSKNPLQDSFLNRSAKRYVHSIFGESVNFFWFFGQIHVKWIFVWAQLFLIFISVNLLLDCSAGNYTQCSPVWRNLFTVSDFLPTSNENLDRTVFEQNYYYLRAVAAFTFVLNCSCALFAMAGLFSAEKVYNKKERRSNSFNVHPLVFAIPSYFCQGMWIFIYFYWTLTNIKKHWDAVTFLYSRFFFISIIPYSGVWVMIIYCFCGSLMAIKFILRAARHREVDPELTITMNNTLYSRRGYYGDISLRSGKSDCSGGSVSARSIKNRRVFRSGRYRLPNPGDATHKRSPNKSLLTKVRHTGTKKHDISVRSNRTEKNLEIIQEEEASNT</sequence>
<proteinExistence type="predicted"/>
<dbReference type="WBParaSite" id="SPAL_0000887100.1">
    <property type="protein sequence ID" value="SPAL_0000887100.1"/>
    <property type="gene ID" value="SPAL_0000887100"/>
</dbReference>
<keyword evidence="1" id="KW-0812">Transmembrane</keyword>
<dbReference type="AlphaFoldDB" id="A0A0N5BSM9"/>
<keyword evidence="1" id="KW-0472">Membrane</keyword>
<evidence type="ECO:0000313" key="2">
    <source>
        <dbReference type="Proteomes" id="UP000046392"/>
    </source>
</evidence>
<feature type="transmembrane region" description="Helical" evidence="1">
    <location>
        <begin position="102"/>
        <end position="127"/>
    </location>
</feature>
<evidence type="ECO:0000256" key="1">
    <source>
        <dbReference type="SAM" id="Phobius"/>
    </source>
</evidence>
<name>A0A0N5BSM9_STREA</name>